<evidence type="ECO:0000313" key="3">
    <source>
        <dbReference type="Proteomes" id="UP000235392"/>
    </source>
</evidence>
<evidence type="ECO:0008006" key="4">
    <source>
        <dbReference type="Google" id="ProtNLM"/>
    </source>
</evidence>
<feature type="compositionally biased region" description="Polar residues" evidence="1">
    <location>
        <begin position="544"/>
        <end position="554"/>
    </location>
</feature>
<dbReference type="AlphaFoldDB" id="A0A2N5UHL6"/>
<comment type="caution">
    <text evidence="2">The sequence shown here is derived from an EMBL/GenBank/DDBJ whole genome shotgun (WGS) entry which is preliminary data.</text>
</comment>
<dbReference type="EMBL" id="PGCI01000146">
    <property type="protein sequence ID" value="PLW37233.1"/>
    <property type="molecule type" value="Genomic_DNA"/>
</dbReference>
<evidence type="ECO:0000256" key="1">
    <source>
        <dbReference type="SAM" id="MobiDB-lite"/>
    </source>
</evidence>
<gene>
    <name evidence="2" type="ORF">PCASD_15345</name>
</gene>
<accession>A0A2N5UHL6</accession>
<protein>
    <recommendedName>
        <fullName evidence="4">Retrotransposon gag domain-containing protein</fullName>
    </recommendedName>
</protein>
<sequence length="576" mass="64076">MSQSSSPDIPKRMLLPNSPQPLISLTVSPQPCQDRPFFSTVESIQNSPTPSLPPLSPTPHFSPQLDVQQLTDGGQLGDNSVNSLLAQLSIDNRPIQESLMSNTQRIVQLQTTGHRQQKEIAELKKLLLLDGDLVKLKADLQLDLLQICQGINAVNTSTDSCLETIERYRARPFQQEPAIKLREPPYYSHLAFSGDVRETNPFCFFIRNAFELLTEHFANDKHQILWIAGYFRLSEGKLGEQGVLLFNWWRGLLGKSVAAQGLNAARGSLVAPFIINKLLLAEVFLQSIEQTFTNHKEMEDARKALKSLKQGKETVEQFNIIFNSLLHLVDLLDALKCKIYADAIYPEIVNLGLQRGGWSGVTNLDICQAMVVLLANDVAEVLDLERSRVRGITAKVEQRFSNTSQVNHNIVQIPKATPPPSKLSEGTPMDLDAIAANIGFTYALFKQECIAEGMCHKCGSNFDSVHEEVAGCPCPEEKQLTLDNKLTMWKDWGGYVREKKKRPATTPREPIFKGKKREMMAEMEANPVPKKRKGEVKRGGIPPTSGSQAASTSNSHVVAAMGEEQMTLGVLLFEHN</sequence>
<feature type="region of interest" description="Disordered" evidence="1">
    <location>
        <begin position="1"/>
        <end position="21"/>
    </location>
</feature>
<organism evidence="2 3">
    <name type="scientific">Puccinia coronata f. sp. avenae</name>
    <dbReference type="NCBI Taxonomy" id="200324"/>
    <lineage>
        <taxon>Eukaryota</taxon>
        <taxon>Fungi</taxon>
        <taxon>Dikarya</taxon>
        <taxon>Basidiomycota</taxon>
        <taxon>Pucciniomycotina</taxon>
        <taxon>Pucciniomycetes</taxon>
        <taxon>Pucciniales</taxon>
        <taxon>Pucciniaceae</taxon>
        <taxon>Puccinia</taxon>
    </lineage>
</organism>
<dbReference type="Proteomes" id="UP000235392">
    <property type="component" value="Unassembled WGS sequence"/>
</dbReference>
<evidence type="ECO:0000313" key="2">
    <source>
        <dbReference type="EMBL" id="PLW37233.1"/>
    </source>
</evidence>
<feature type="region of interest" description="Disordered" evidence="1">
    <location>
        <begin position="525"/>
        <end position="554"/>
    </location>
</feature>
<reference evidence="2 3" key="1">
    <citation type="submission" date="2017-11" db="EMBL/GenBank/DDBJ databases">
        <title>De novo assembly and phasing of dikaryotic genomes from two isolates of Puccinia coronata f. sp. avenae, the causal agent of oat crown rust.</title>
        <authorList>
            <person name="Miller M.E."/>
            <person name="Zhang Y."/>
            <person name="Omidvar V."/>
            <person name="Sperschneider J."/>
            <person name="Schwessinger B."/>
            <person name="Raley C."/>
            <person name="Palmer J.M."/>
            <person name="Garnica D."/>
            <person name="Upadhyaya N."/>
            <person name="Rathjen J."/>
            <person name="Taylor J.M."/>
            <person name="Park R.F."/>
            <person name="Dodds P.N."/>
            <person name="Hirsch C.D."/>
            <person name="Kianian S.F."/>
            <person name="Figueroa M."/>
        </authorList>
    </citation>
    <scope>NUCLEOTIDE SEQUENCE [LARGE SCALE GENOMIC DNA]</scope>
    <source>
        <strain evidence="2">12SD80</strain>
    </source>
</reference>
<name>A0A2N5UHL6_9BASI</name>
<proteinExistence type="predicted"/>